<dbReference type="CDD" id="cd02440">
    <property type="entry name" value="AdoMet_MTases"/>
    <property type="match status" value="1"/>
</dbReference>
<dbReference type="Gene3D" id="3.40.50.150">
    <property type="entry name" value="Vaccinia Virus protein VP39"/>
    <property type="match status" value="1"/>
</dbReference>
<evidence type="ECO:0000256" key="3">
    <source>
        <dbReference type="ARBA" id="ARBA00022691"/>
    </source>
</evidence>
<dbReference type="STRING" id="1423754.FC39_GL001287"/>
<accession>A0A0R1YH47</accession>
<dbReference type="GO" id="GO:0032259">
    <property type="term" value="P:methylation"/>
    <property type="evidence" value="ECO:0007669"/>
    <property type="project" value="UniProtKB-KW"/>
</dbReference>
<dbReference type="InterPro" id="IPR004033">
    <property type="entry name" value="UbiE/COQ5_MeTrFase"/>
</dbReference>
<sequence length="180" mass="20424">MDLCCGTGESTIALAKKAKYVIGLDFNQEMMDYAEPKIKKYHLENKMNLVKGDAMNLPFEDSSFDCVTICFGLRNVPDAGKTIAEAYRVLKKNEKFAILEMSQPTNPIVKFGWKIYFKIFPYFAKLTKNKVSDYQYLSKTSKAFLSAKQVKALLEQKGFKKVSVTKLTWGAGAIHICFKE</sequence>
<dbReference type="PROSITE" id="PS51608">
    <property type="entry name" value="SAM_MT_UBIE"/>
    <property type="match status" value="1"/>
</dbReference>
<evidence type="ECO:0000256" key="1">
    <source>
        <dbReference type="ARBA" id="ARBA00022603"/>
    </source>
</evidence>
<dbReference type="NCBIfam" id="TIGR01934">
    <property type="entry name" value="MenG_MenH_UbiE"/>
    <property type="match status" value="1"/>
</dbReference>
<dbReference type="Proteomes" id="UP000051223">
    <property type="component" value="Unassembled WGS sequence"/>
</dbReference>
<keyword evidence="4" id="KW-0830">Ubiquinone</keyword>
<evidence type="ECO:0000313" key="5">
    <source>
        <dbReference type="Proteomes" id="UP000051223"/>
    </source>
</evidence>
<reference evidence="4 5" key="1">
    <citation type="journal article" date="2015" name="Genome Announc.">
        <title>Expanding the biotechnology potential of lactobacilli through comparative genomics of 213 strains and associated genera.</title>
        <authorList>
            <person name="Sun Z."/>
            <person name="Harris H.M."/>
            <person name="McCann A."/>
            <person name="Guo C."/>
            <person name="Argimon S."/>
            <person name="Zhang W."/>
            <person name="Yang X."/>
            <person name="Jeffery I.B."/>
            <person name="Cooney J.C."/>
            <person name="Kagawa T.F."/>
            <person name="Liu W."/>
            <person name="Song Y."/>
            <person name="Salvetti E."/>
            <person name="Wrobel A."/>
            <person name="Rasinkangas P."/>
            <person name="Parkhill J."/>
            <person name="Rea M.C."/>
            <person name="O'Sullivan O."/>
            <person name="Ritari J."/>
            <person name="Douillard F.P."/>
            <person name="Paul Ross R."/>
            <person name="Yang R."/>
            <person name="Briner A.E."/>
            <person name="Felis G.E."/>
            <person name="de Vos W.M."/>
            <person name="Barrangou R."/>
            <person name="Klaenhammer T.R."/>
            <person name="Caufield P.W."/>
            <person name="Cui Y."/>
            <person name="Zhang H."/>
            <person name="O'Toole P.W."/>
        </authorList>
    </citation>
    <scope>NUCLEOTIDE SEQUENCE [LARGE SCALE GENOMIC DNA]</scope>
    <source>
        <strain evidence="4 5">DSM 5661</strain>
    </source>
</reference>
<organism evidence="4 5">
    <name type="scientific">Lactobacillus hamsteri DSM 5661 = JCM 6256</name>
    <dbReference type="NCBI Taxonomy" id="1423754"/>
    <lineage>
        <taxon>Bacteria</taxon>
        <taxon>Bacillati</taxon>
        <taxon>Bacillota</taxon>
        <taxon>Bacilli</taxon>
        <taxon>Lactobacillales</taxon>
        <taxon>Lactobacillaceae</taxon>
        <taxon>Lactobacillus</taxon>
    </lineage>
</organism>
<evidence type="ECO:0000256" key="2">
    <source>
        <dbReference type="ARBA" id="ARBA00022679"/>
    </source>
</evidence>
<comment type="caution">
    <text evidence="4">The sequence shown here is derived from an EMBL/GenBank/DDBJ whole genome shotgun (WGS) entry which is preliminary data.</text>
</comment>
<evidence type="ECO:0000313" key="4">
    <source>
        <dbReference type="EMBL" id="KRM38451.1"/>
    </source>
</evidence>
<proteinExistence type="predicted"/>
<dbReference type="eggNOG" id="COG2226">
    <property type="taxonomic scope" value="Bacteria"/>
</dbReference>
<protein>
    <submittedName>
        <fullName evidence="4">Ubiquinone menaquinone biosynthesis methyltransferase ubie</fullName>
    </submittedName>
</protein>
<dbReference type="PANTHER" id="PTHR43591:SF24">
    <property type="entry name" value="2-METHOXY-6-POLYPRENYL-1,4-BENZOQUINOL METHYLASE, MITOCHONDRIAL"/>
    <property type="match status" value="1"/>
</dbReference>
<dbReference type="InterPro" id="IPR029063">
    <property type="entry name" value="SAM-dependent_MTases_sf"/>
</dbReference>
<keyword evidence="5" id="KW-1185">Reference proteome</keyword>
<dbReference type="GO" id="GO:0008168">
    <property type="term" value="F:methyltransferase activity"/>
    <property type="evidence" value="ECO:0007669"/>
    <property type="project" value="UniProtKB-KW"/>
</dbReference>
<dbReference type="PATRIC" id="fig|1423754.3.peg.1325"/>
<gene>
    <name evidence="4" type="ORF">FC39_GL001287</name>
</gene>
<dbReference type="SUPFAM" id="SSF53335">
    <property type="entry name" value="S-adenosyl-L-methionine-dependent methyltransferases"/>
    <property type="match status" value="1"/>
</dbReference>
<keyword evidence="3" id="KW-0949">S-adenosyl-L-methionine</keyword>
<dbReference type="AlphaFoldDB" id="A0A0R1YH47"/>
<dbReference type="PANTHER" id="PTHR43591">
    <property type="entry name" value="METHYLTRANSFERASE"/>
    <property type="match status" value="1"/>
</dbReference>
<keyword evidence="2 4" id="KW-0808">Transferase</keyword>
<keyword evidence="1 4" id="KW-0489">Methyltransferase</keyword>
<dbReference type="Pfam" id="PF01209">
    <property type="entry name" value="Ubie_methyltran"/>
    <property type="match status" value="1"/>
</dbReference>
<dbReference type="EMBL" id="AZGI01000049">
    <property type="protein sequence ID" value="KRM38451.1"/>
    <property type="molecule type" value="Genomic_DNA"/>
</dbReference>
<name>A0A0R1YH47_9LACO</name>